<organism evidence="2">
    <name type="scientific">uncultured Caudovirales phage</name>
    <dbReference type="NCBI Taxonomy" id="2100421"/>
    <lineage>
        <taxon>Viruses</taxon>
        <taxon>Duplodnaviria</taxon>
        <taxon>Heunggongvirae</taxon>
        <taxon>Uroviricota</taxon>
        <taxon>Caudoviricetes</taxon>
        <taxon>Peduoviridae</taxon>
        <taxon>Maltschvirus</taxon>
        <taxon>Maltschvirus maltsch</taxon>
    </lineage>
</organism>
<sequence length="116" mass="12907">MNSRTPVTQADVESMLVSLSDALAEATDEFRDLCEVHARAEMDYKHAYHSAVVALATQARVTADVRKSTAWLRSENQERAYSILSAAKEAAREHMRSLVTRIEATRTLSANVRAQT</sequence>
<gene>
    <name evidence="2" type="ORF">UFOVP1305_14</name>
    <name evidence="1" type="ORF">UFOVP896_52</name>
</gene>
<evidence type="ECO:0000313" key="2">
    <source>
        <dbReference type="EMBL" id="CAB4197438.1"/>
    </source>
</evidence>
<accession>A0A6J5RUZ4</accession>
<evidence type="ECO:0000313" key="1">
    <source>
        <dbReference type="EMBL" id="CAB4169633.1"/>
    </source>
</evidence>
<reference evidence="2" key="1">
    <citation type="submission" date="2020-05" db="EMBL/GenBank/DDBJ databases">
        <authorList>
            <person name="Chiriac C."/>
            <person name="Salcher M."/>
            <person name="Ghai R."/>
            <person name="Kavagutti S V."/>
        </authorList>
    </citation>
    <scope>NUCLEOTIDE SEQUENCE</scope>
</reference>
<dbReference type="EMBL" id="LR797254">
    <property type="protein sequence ID" value="CAB4197438.1"/>
    <property type="molecule type" value="Genomic_DNA"/>
</dbReference>
<name>A0A6J5RUZ4_9CAUD</name>
<proteinExistence type="predicted"/>
<protein>
    <submittedName>
        <fullName evidence="2">Uncharacterized protein</fullName>
    </submittedName>
</protein>
<dbReference type="EMBL" id="LR796844">
    <property type="protein sequence ID" value="CAB4169633.1"/>
    <property type="molecule type" value="Genomic_DNA"/>
</dbReference>